<name>A0A0E4CP59_MYCLN</name>
<dbReference type="Proteomes" id="UP000199251">
    <property type="component" value="Unassembled WGS sequence"/>
</dbReference>
<evidence type="ECO:0000313" key="3">
    <source>
        <dbReference type="Proteomes" id="UP000199251"/>
    </source>
</evidence>
<keyword evidence="1" id="KW-0732">Signal</keyword>
<proteinExistence type="predicted"/>
<protein>
    <submittedName>
        <fullName evidence="2">Uncharacterized protein</fullName>
    </submittedName>
</protein>
<accession>A0A0E4CP59</accession>
<dbReference type="EMBL" id="CTEE01000001">
    <property type="protein sequence ID" value="CQD16956.1"/>
    <property type="molecule type" value="Genomic_DNA"/>
</dbReference>
<evidence type="ECO:0000256" key="1">
    <source>
        <dbReference type="SAM" id="SignalP"/>
    </source>
</evidence>
<feature type="chain" id="PRO_5002419531" evidence="1">
    <location>
        <begin position="31"/>
        <end position="76"/>
    </location>
</feature>
<sequence>MKTSLLMATLGAASAALTAGVMWTAAPASAGTPYCDSLPKPQQAHECNCGFDFAPASPEFQDCMRGVAAAPAAPKP</sequence>
<feature type="signal peptide" evidence="1">
    <location>
        <begin position="1"/>
        <end position="30"/>
    </location>
</feature>
<dbReference type="STRING" id="141349.BN1232_03699"/>
<organism evidence="2 3">
    <name type="scientific">Mycobacterium lentiflavum</name>
    <dbReference type="NCBI Taxonomy" id="141349"/>
    <lineage>
        <taxon>Bacteria</taxon>
        <taxon>Bacillati</taxon>
        <taxon>Actinomycetota</taxon>
        <taxon>Actinomycetes</taxon>
        <taxon>Mycobacteriales</taxon>
        <taxon>Mycobacteriaceae</taxon>
        <taxon>Mycobacterium</taxon>
        <taxon>Mycobacterium simiae complex</taxon>
    </lineage>
</organism>
<dbReference type="AlphaFoldDB" id="A0A0E4CP59"/>
<reference evidence="2 3" key="1">
    <citation type="submission" date="2015-03" db="EMBL/GenBank/DDBJ databases">
        <authorList>
            <person name="Urmite Genomes"/>
        </authorList>
    </citation>
    <scope>NUCLEOTIDE SEQUENCE [LARGE SCALE GENOMIC DNA]</scope>
    <source>
        <strain evidence="2 3">CSUR P1491</strain>
    </source>
</reference>
<gene>
    <name evidence="2" type="ORF">BN1232_03699</name>
</gene>
<evidence type="ECO:0000313" key="2">
    <source>
        <dbReference type="EMBL" id="CQD16956.1"/>
    </source>
</evidence>